<dbReference type="Proteomes" id="UP001530400">
    <property type="component" value="Unassembled WGS sequence"/>
</dbReference>
<evidence type="ECO:0000256" key="1">
    <source>
        <dbReference type="SAM" id="MobiDB-lite"/>
    </source>
</evidence>
<gene>
    <name evidence="2" type="ORF">ACHAWO_010229</name>
</gene>
<protein>
    <submittedName>
        <fullName evidence="2">Uncharacterized protein</fullName>
    </submittedName>
</protein>
<dbReference type="SUPFAM" id="SSF56672">
    <property type="entry name" value="DNA/RNA polymerases"/>
    <property type="match status" value="1"/>
</dbReference>
<dbReference type="EMBL" id="JALLPJ020000607">
    <property type="protein sequence ID" value="KAL3787549.1"/>
    <property type="molecule type" value="Genomic_DNA"/>
</dbReference>
<accession>A0ABD3PIL7</accession>
<proteinExistence type="predicted"/>
<organism evidence="2 3">
    <name type="scientific">Cyclotella atomus</name>
    <dbReference type="NCBI Taxonomy" id="382360"/>
    <lineage>
        <taxon>Eukaryota</taxon>
        <taxon>Sar</taxon>
        <taxon>Stramenopiles</taxon>
        <taxon>Ochrophyta</taxon>
        <taxon>Bacillariophyta</taxon>
        <taxon>Coscinodiscophyceae</taxon>
        <taxon>Thalassiosirophycidae</taxon>
        <taxon>Stephanodiscales</taxon>
        <taxon>Stephanodiscaceae</taxon>
        <taxon>Cyclotella</taxon>
    </lineage>
</organism>
<evidence type="ECO:0000313" key="2">
    <source>
        <dbReference type="EMBL" id="KAL3787549.1"/>
    </source>
</evidence>
<comment type="caution">
    <text evidence="2">The sequence shown here is derived from an EMBL/GenBank/DDBJ whole genome shotgun (WGS) entry which is preliminary data.</text>
</comment>
<sequence>MQRKAPKGASSSSVSSVSSLGSVSSLPTVVHAQPTVTTPSGETLEAVQQATIGKKAVRDDDAAVPVALWDMRIRGDQPLSDRTKAFSGFRAFDGCRIFFEHPGPEVSPVELKRTQPQFRDPAVKAEMHKKVMKVKKWRYLLGTTLENLKSIIKYFAVPKGDSDVRIVYDATASGLNDCVWSPSFWLPTIGSLIRALDVDSWMADRDIGDMFLNFELHHSARPFCGVDLAPVLDPAEAAGVQRWYHWVVLNPPGPGYVPTKPWVYKVQMDSLMACDLFTFVDNERVTGATEELTWQSGHTVGGKQAYLGIQDAARKVGACSQTPRAWAGAVVHVVPDLGVCVLTSEEKWLKLKQIVGKYLELVLAGEEELNHKDLMSDRGFLVYVTRAYPGMGWKLPAKVLEASAIRDNDLGSMDDDAAELAYLMRTVWVRRCFGQRVGLYGAGLPQRSLIESTSNPRFGVGVWGRDDEAESSNFRELANLVLTVEEEAAAGHLTRAEFFLFTDNSTAESAFYKGSSTSPKLHALILWLRKLELLYGLILHIIHVSGKRMIAQGTDGCSRGVLLEGVMAATLSRGLPAGQTHLWAPSPAAADAALEELLKARHKRADMFHIVVIPRLLTPCWRRLFHKAANCCFTVAPGAVPGSLGEPRSWWTWEGNCIGCAQTVKPMQGIFCANFASSRGGWPPCRQAWHGQCYECLGQDLFPLAVLHDDNASEWCELCWSHNLTGAGLLLPPNLRFQQCIRQANLDAFAGKAKTTIALHVRGVKRAVDLSLVLRKPPSVSQTLRGPMPVDDTIGMSLAIKMLISWDSSPAGVAEGASFSRGTGKVRMTSYPSQSQWFTDFLLGAQDRMGYDTKKQLPLPIKAIVKMLDYPHRRVTSWARRILPGYCSYRKAHLKDVKNGALPKKFSRHRVLSEDEILAVSTVCICLMGKFKGKTGERYHSIILANESMSGLTVRWWVEAMISLCDEEGKSKGFAFDKTDDTPPDSAEYNALFCQYLQKLQENHQDLFSAKEDVTRYGIRRSLQKSAVTRAGKAGMMEMEVSAVNRWRTVEKTNGSRPKHNMLTHYTDAGALVPMTWKYSYVL</sequence>
<dbReference type="InterPro" id="IPR043502">
    <property type="entry name" value="DNA/RNA_pol_sf"/>
</dbReference>
<feature type="compositionally biased region" description="Low complexity" evidence="1">
    <location>
        <begin position="10"/>
        <end position="22"/>
    </location>
</feature>
<name>A0ABD3PIL7_9STRA</name>
<dbReference type="AlphaFoldDB" id="A0ABD3PIL7"/>
<keyword evidence="3" id="KW-1185">Reference proteome</keyword>
<evidence type="ECO:0000313" key="3">
    <source>
        <dbReference type="Proteomes" id="UP001530400"/>
    </source>
</evidence>
<feature type="region of interest" description="Disordered" evidence="1">
    <location>
        <begin position="1"/>
        <end position="22"/>
    </location>
</feature>
<reference evidence="2 3" key="1">
    <citation type="submission" date="2024-10" db="EMBL/GenBank/DDBJ databases">
        <title>Updated reference genomes for cyclostephanoid diatoms.</title>
        <authorList>
            <person name="Roberts W.R."/>
            <person name="Alverson A.J."/>
        </authorList>
    </citation>
    <scope>NUCLEOTIDE SEQUENCE [LARGE SCALE GENOMIC DNA]</scope>
    <source>
        <strain evidence="2 3">AJA010-31</strain>
    </source>
</reference>